<proteinExistence type="predicted"/>
<name>A0A0S4JUT9_BODSA</name>
<dbReference type="EMBL" id="CYKH01002196">
    <property type="protein sequence ID" value="CUG93803.1"/>
    <property type="molecule type" value="Genomic_DNA"/>
</dbReference>
<protein>
    <submittedName>
        <fullName evidence="1">Uncharacterized protein</fullName>
    </submittedName>
</protein>
<dbReference type="Proteomes" id="UP000051952">
    <property type="component" value="Unassembled WGS sequence"/>
</dbReference>
<accession>A0A0S4JUT9</accession>
<dbReference type="VEuPathDB" id="TriTrypDB:BSAL_44855"/>
<reference evidence="2" key="1">
    <citation type="submission" date="2015-09" db="EMBL/GenBank/DDBJ databases">
        <authorList>
            <consortium name="Pathogen Informatics"/>
        </authorList>
    </citation>
    <scope>NUCLEOTIDE SEQUENCE [LARGE SCALE GENOMIC DNA]</scope>
    <source>
        <strain evidence="2">Lake Konstanz</strain>
    </source>
</reference>
<keyword evidence="2" id="KW-1185">Reference proteome</keyword>
<evidence type="ECO:0000313" key="2">
    <source>
        <dbReference type="Proteomes" id="UP000051952"/>
    </source>
</evidence>
<gene>
    <name evidence="1" type="ORF">BSAL_44855</name>
</gene>
<evidence type="ECO:0000313" key="1">
    <source>
        <dbReference type="EMBL" id="CUG93803.1"/>
    </source>
</evidence>
<organism evidence="1 2">
    <name type="scientific">Bodo saltans</name>
    <name type="common">Flagellated protozoan</name>
    <dbReference type="NCBI Taxonomy" id="75058"/>
    <lineage>
        <taxon>Eukaryota</taxon>
        <taxon>Discoba</taxon>
        <taxon>Euglenozoa</taxon>
        <taxon>Kinetoplastea</taxon>
        <taxon>Metakinetoplastina</taxon>
        <taxon>Eubodonida</taxon>
        <taxon>Bodonidae</taxon>
        <taxon>Bodo</taxon>
    </lineage>
</organism>
<sequence>MIPLPSLHTVRLLQGAVEMTLRCTSNYLFACYQ</sequence>
<dbReference type="AlphaFoldDB" id="A0A0S4JUT9"/>